<protein>
    <submittedName>
        <fullName evidence="7">Uncharacterized protein</fullName>
    </submittedName>
</protein>
<keyword evidence="4 6" id="KW-1133">Transmembrane helix</keyword>
<sequence>MKVIRNYLYNAGYQVLALVLPLITSPYISRVLGPYKTGVNTYTYSIIQYFVLFAGLGISLYGNRQIAYVQNSKKEVSKIFYEIIVVEFLAVLASYIFFIFFMRFYSSNVTYMWLQSIYIVAVFFDISWLFMGLEDFKKIVIRNTLVKVVTVCFIFIFIKQPSDLNKYILILSLGTLVGNLTFWPYLKEILVRVNLKELKPLRHILPTISFFAPQVAIQIYAQLNKTMLGAMVSETSSSYYNYSDTLIKMVLSLITATGTVMLPHVASAFSKGETGKVNILVEKSFDYVSCLAIAMMFGITGVSLHFGPYFYGPGYDPVGVVMMIESPIILLIAWSNVIGNQYLLPTNNVRYYTTSVVMGAIVNIVLNIPLIMILGLNGAMISTVLSELAVTCYQLYCVRNKLNLKKLFINVPKYFLAGILMFLPVFYLNIMLHTSILSIFVEVFLGIVIYVVILLILKPTILDDITKIVMKRMEK</sequence>
<organism evidence="7 8">
    <name type="scientific">Ligilactobacillus equi DSM 15833 = JCM 10991</name>
    <dbReference type="NCBI Taxonomy" id="1423740"/>
    <lineage>
        <taxon>Bacteria</taxon>
        <taxon>Bacillati</taxon>
        <taxon>Bacillota</taxon>
        <taxon>Bacilli</taxon>
        <taxon>Lactobacillales</taxon>
        <taxon>Lactobacillaceae</taxon>
        <taxon>Ligilactobacillus</taxon>
    </lineage>
</organism>
<dbReference type="EMBL" id="AZFH01000061">
    <property type="protein sequence ID" value="KRL80356.1"/>
    <property type="molecule type" value="Genomic_DNA"/>
</dbReference>
<dbReference type="InterPro" id="IPR050833">
    <property type="entry name" value="Poly_Biosynth_Transport"/>
</dbReference>
<reference evidence="7 8" key="1">
    <citation type="journal article" date="2015" name="Genome Announc.">
        <title>Expanding the biotechnology potential of lactobacilli through comparative genomics of 213 strains and associated genera.</title>
        <authorList>
            <person name="Sun Z."/>
            <person name="Harris H.M."/>
            <person name="McCann A."/>
            <person name="Guo C."/>
            <person name="Argimon S."/>
            <person name="Zhang W."/>
            <person name="Yang X."/>
            <person name="Jeffery I.B."/>
            <person name="Cooney J.C."/>
            <person name="Kagawa T.F."/>
            <person name="Liu W."/>
            <person name="Song Y."/>
            <person name="Salvetti E."/>
            <person name="Wrobel A."/>
            <person name="Rasinkangas P."/>
            <person name="Parkhill J."/>
            <person name="Rea M.C."/>
            <person name="O'Sullivan O."/>
            <person name="Ritari J."/>
            <person name="Douillard F.P."/>
            <person name="Paul Ross R."/>
            <person name="Yang R."/>
            <person name="Briner A.E."/>
            <person name="Felis G.E."/>
            <person name="de Vos W.M."/>
            <person name="Barrangou R."/>
            <person name="Klaenhammer T.R."/>
            <person name="Caufield P.W."/>
            <person name="Cui Y."/>
            <person name="Zhang H."/>
            <person name="O'Toole P.W."/>
        </authorList>
    </citation>
    <scope>NUCLEOTIDE SEQUENCE [LARGE SCALE GENOMIC DNA]</scope>
    <source>
        <strain evidence="7 8">DSM 15833</strain>
    </source>
</reference>
<dbReference type="Proteomes" id="UP000051048">
    <property type="component" value="Unassembled WGS sequence"/>
</dbReference>
<keyword evidence="5 6" id="KW-0472">Membrane</keyword>
<comment type="subcellular location">
    <subcellularLocation>
        <location evidence="1">Cell membrane</location>
        <topology evidence="1">Multi-pass membrane protein</topology>
    </subcellularLocation>
</comment>
<feature type="transmembrane region" description="Helical" evidence="6">
    <location>
        <begin position="140"/>
        <end position="158"/>
    </location>
</feature>
<feature type="transmembrane region" description="Helical" evidence="6">
    <location>
        <begin position="379"/>
        <end position="399"/>
    </location>
</feature>
<feature type="transmembrane region" description="Helical" evidence="6">
    <location>
        <begin position="411"/>
        <end position="430"/>
    </location>
</feature>
<evidence type="ECO:0000256" key="6">
    <source>
        <dbReference type="SAM" id="Phobius"/>
    </source>
</evidence>
<evidence type="ECO:0000313" key="8">
    <source>
        <dbReference type="Proteomes" id="UP000051048"/>
    </source>
</evidence>
<evidence type="ECO:0000256" key="4">
    <source>
        <dbReference type="ARBA" id="ARBA00022989"/>
    </source>
</evidence>
<feature type="transmembrane region" description="Helical" evidence="6">
    <location>
        <begin position="164"/>
        <end position="183"/>
    </location>
</feature>
<proteinExistence type="predicted"/>
<evidence type="ECO:0000313" key="7">
    <source>
        <dbReference type="EMBL" id="KRL80356.1"/>
    </source>
</evidence>
<dbReference type="Pfam" id="PF01943">
    <property type="entry name" value="Polysacc_synt"/>
    <property type="match status" value="1"/>
</dbReference>
<feature type="transmembrane region" description="Helical" evidence="6">
    <location>
        <begin position="41"/>
        <end position="62"/>
    </location>
</feature>
<feature type="transmembrane region" description="Helical" evidence="6">
    <location>
        <begin position="351"/>
        <end position="373"/>
    </location>
</feature>
<dbReference type="RefSeq" id="WP_025021474.1">
    <property type="nucleotide sequence ID" value="NZ_AZFH01000061.1"/>
</dbReference>
<keyword evidence="2" id="KW-1003">Cell membrane</keyword>
<dbReference type="PANTHER" id="PTHR30250">
    <property type="entry name" value="PST FAMILY PREDICTED COLANIC ACID TRANSPORTER"/>
    <property type="match status" value="1"/>
</dbReference>
<keyword evidence="3 6" id="KW-0812">Transmembrane</keyword>
<name>A0A0R1TK53_9LACO</name>
<dbReference type="AlphaFoldDB" id="A0A0R1TK53"/>
<feature type="transmembrane region" description="Helical" evidence="6">
    <location>
        <begin position="83"/>
        <end position="105"/>
    </location>
</feature>
<feature type="transmembrane region" description="Helical" evidence="6">
    <location>
        <begin position="436"/>
        <end position="457"/>
    </location>
</feature>
<dbReference type="PATRIC" id="fig|1423740.3.peg.2375"/>
<feature type="transmembrane region" description="Helical" evidence="6">
    <location>
        <begin position="287"/>
        <end position="306"/>
    </location>
</feature>
<evidence type="ECO:0000256" key="5">
    <source>
        <dbReference type="ARBA" id="ARBA00023136"/>
    </source>
</evidence>
<evidence type="ECO:0000256" key="2">
    <source>
        <dbReference type="ARBA" id="ARBA00022475"/>
    </source>
</evidence>
<dbReference type="InterPro" id="IPR002797">
    <property type="entry name" value="Polysacc_synth"/>
</dbReference>
<evidence type="ECO:0000256" key="3">
    <source>
        <dbReference type="ARBA" id="ARBA00022692"/>
    </source>
</evidence>
<feature type="transmembrane region" description="Helical" evidence="6">
    <location>
        <begin position="111"/>
        <end position="133"/>
    </location>
</feature>
<evidence type="ECO:0000256" key="1">
    <source>
        <dbReference type="ARBA" id="ARBA00004651"/>
    </source>
</evidence>
<gene>
    <name evidence="7" type="ORF">FC36_GL002189</name>
</gene>
<dbReference type="GO" id="GO:0005886">
    <property type="term" value="C:plasma membrane"/>
    <property type="evidence" value="ECO:0007669"/>
    <property type="project" value="UniProtKB-SubCell"/>
</dbReference>
<feature type="transmembrane region" description="Helical" evidence="6">
    <location>
        <begin position="318"/>
        <end position="339"/>
    </location>
</feature>
<comment type="caution">
    <text evidence="7">The sequence shown here is derived from an EMBL/GenBank/DDBJ whole genome shotgun (WGS) entry which is preliminary data.</text>
</comment>
<dbReference type="PANTHER" id="PTHR30250:SF11">
    <property type="entry name" value="O-ANTIGEN TRANSPORTER-RELATED"/>
    <property type="match status" value="1"/>
</dbReference>
<dbReference type="OrthoDB" id="9815702at2"/>
<feature type="transmembrane region" description="Helical" evidence="6">
    <location>
        <begin position="7"/>
        <end position="29"/>
    </location>
</feature>
<dbReference type="STRING" id="1423740.FC36_GL002189"/>
<accession>A0A0R1TK53</accession>